<dbReference type="EMBL" id="BGPR01071025">
    <property type="protein sequence ID" value="GBO44347.1"/>
    <property type="molecule type" value="Genomic_DNA"/>
</dbReference>
<reference evidence="2 3" key="1">
    <citation type="journal article" date="2019" name="Sci. Rep.">
        <title>Orb-weaving spider Araneus ventricosus genome elucidates the spidroin gene catalogue.</title>
        <authorList>
            <person name="Kono N."/>
            <person name="Nakamura H."/>
            <person name="Ohtoshi R."/>
            <person name="Moran D.A.P."/>
            <person name="Shinohara A."/>
            <person name="Yoshida Y."/>
            <person name="Fujiwara M."/>
            <person name="Mori M."/>
            <person name="Tomita M."/>
            <person name="Arakawa K."/>
        </authorList>
    </citation>
    <scope>NUCLEOTIDE SEQUENCE [LARGE SCALE GENOMIC DNA]</scope>
</reference>
<gene>
    <name evidence="2" type="ORF">AVEN_140181_1</name>
    <name evidence="1" type="ORF">AVEN_73834_1</name>
</gene>
<evidence type="ECO:0000313" key="3">
    <source>
        <dbReference type="Proteomes" id="UP000499080"/>
    </source>
</evidence>
<dbReference type="AlphaFoldDB" id="A0A4Y2X848"/>
<protein>
    <submittedName>
        <fullName evidence="2">Uncharacterized protein</fullName>
    </submittedName>
</protein>
<organism evidence="2 3">
    <name type="scientific">Araneus ventricosus</name>
    <name type="common">Orbweaver spider</name>
    <name type="synonym">Epeira ventricosa</name>
    <dbReference type="NCBI Taxonomy" id="182803"/>
    <lineage>
        <taxon>Eukaryota</taxon>
        <taxon>Metazoa</taxon>
        <taxon>Ecdysozoa</taxon>
        <taxon>Arthropoda</taxon>
        <taxon>Chelicerata</taxon>
        <taxon>Arachnida</taxon>
        <taxon>Araneae</taxon>
        <taxon>Araneomorphae</taxon>
        <taxon>Entelegynae</taxon>
        <taxon>Araneoidea</taxon>
        <taxon>Araneidae</taxon>
        <taxon>Araneus</taxon>
    </lineage>
</organism>
<keyword evidence="3" id="KW-1185">Reference proteome</keyword>
<sequence>MVHQFIETGIEEIWVQVSETLNSVFLEFSIGSEMATCQVLLQQFPNRCAELSSTSTTETLEHPPYIRDLESSGSLWWKLISF</sequence>
<proteinExistence type="predicted"/>
<dbReference type="EMBL" id="BGPR01071022">
    <property type="protein sequence ID" value="GBO44343.1"/>
    <property type="molecule type" value="Genomic_DNA"/>
</dbReference>
<comment type="caution">
    <text evidence="2">The sequence shown here is derived from an EMBL/GenBank/DDBJ whole genome shotgun (WGS) entry which is preliminary data.</text>
</comment>
<accession>A0A4Y2X848</accession>
<name>A0A4Y2X848_ARAVE</name>
<evidence type="ECO:0000313" key="1">
    <source>
        <dbReference type="EMBL" id="GBO44343.1"/>
    </source>
</evidence>
<dbReference type="Proteomes" id="UP000499080">
    <property type="component" value="Unassembled WGS sequence"/>
</dbReference>
<evidence type="ECO:0000313" key="2">
    <source>
        <dbReference type="EMBL" id="GBO44347.1"/>
    </source>
</evidence>